<sequence>MGNDKAYNKPVYNELIRVSNLYYSNCSLSDLLDYLAGVSGFTFILTDAGFHPAAARLAFSSHRNTFAASDHAFGEIPPPQISLLSPACEPESDTAEFSISGETIVCKALPLPNYSYYLCIDKKIELTDSRFLAIVENALPFLALTLDKETAFTAAGFSNNFYAPFLQVLHSSSSKTPDEIRNICNIYNFNPDLKRVCMTLQLQDSEDNEDELRELISRLRNYLTADKYFLVYNHNFASVFLLYPYKDQDLDIITKSYVLANNLYKELESRFSLRIGISSAHFGVETIALSFEESFKSIKVQKQLNLSNSASSYFEQSIYHILNIPELKDFRKLSRDIISPLIEYDANNDTNFFETLQQYFHNSFNIQKTARALYIHRNTLTYRLQHIKELLKFDFDFEHNTDALFTLYLCICVYQLGYHKDFTS</sequence>
<dbReference type="InterPro" id="IPR051448">
    <property type="entry name" value="CdaR-like_regulators"/>
</dbReference>
<dbReference type="EMBL" id="QSSQ01000028">
    <property type="protein sequence ID" value="RGM00025.1"/>
    <property type="molecule type" value="Genomic_DNA"/>
</dbReference>
<reference evidence="4 6" key="1">
    <citation type="submission" date="2015-09" db="EMBL/GenBank/DDBJ databases">
        <authorList>
            <consortium name="Pathogen Informatics"/>
        </authorList>
    </citation>
    <scope>NUCLEOTIDE SEQUENCE [LARGE SCALE GENOMIC DNA]</scope>
    <source>
        <strain evidence="4 6">2789STDY5608850</strain>
    </source>
</reference>
<dbReference type="InterPro" id="IPR042070">
    <property type="entry name" value="PucR_C-HTH_sf"/>
</dbReference>
<dbReference type="InterPro" id="IPR041522">
    <property type="entry name" value="CdaR_GGDEF"/>
</dbReference>
<organism evidence="4 6">
    <name type="scientific">Hungatella hathewayi</name>
    <dbReference type="NCBI Taxonomy" id="154046"/>
    <lineage>
        <taxon>Bacteria</taxon>
        <taxon>Bacillati</taxon>
        <taxon>Bacillota</taxon>
        <taxon>Clostridia</taxon>
        <taxon>Lachnospirales</taxon>
        <taxon>Lachnospiraceae</taxon>
        <taxon>Hungatella</taxon>
    </lineage>
</organism>
<reference evidence="5 7" key="2">
    <citation type="submission" date="2018-08" db="EMBL/GenBank/DDBJ databases">
        <title>A genome reference for cultivated species of the human gut microbiota.</title>
        <authorList>
            <person name="Zou Y."/>
            <person name="Xue W."/>
            <person name="Luo G."/>
        </authorList>
    </citation>
    <scope>NUCLEOTIDE SEQUENCE [LARGE SCALE GENOMIC DNA]</scope>
    <source>
        <strain evidence="5 7">TF05-11AC</strain>
    </source>
</reference>
<dbReference type="PANTHER" id="PTHR33744:SF1">
    <property type="entry name" value="DNA-BINDING TRANSCRIPTIONAL ACTIVATOR ADER"/>
    <property type="match status" value="1"/>
</dbReference>
<dbReference type="AlphaFoldDB" id="A0A174HRR6"/>
<evidence type="ECO:0000313" key="4">
    <source>
        <dbReference type="EMBL" id="CUO75808.1"/>
    </source>
</evidence>
<dbReference type="Pfam" id="PF17853">
    <property type="entry name" value="GGDEF_2"/>
    <property type="match status" value="1"/>
</dbReference>
<evidence type="ECO:0000313" key="6">
    <source>
        <dbReference type="Proteomes" id="UP000095651"/>
    </source>
</evidence>
<evidence type="ECO:0000259" key="2">
    <source>
        <dbReference type="Pfam" id="PF13556"/>
    </source>
</evidence>
<dbReference type="InterPro" id="IPR025736">
    <property type="entry name" value="PucR_C-HTH_dom"/>
</dbReference>
<dbReference type="Proteomes" id="UP000095651">
    <property type="component" value="Unassembled WGS sequence"/>
</dbReference>
<name>A0A174HRR6_9FIRM</name>
<evidence type="ECO:0000259" key="3">
    <source>
        <dbReference type="Pfam" id="PF17853"/>
    </source>
</evidence>
<dbReference type="RefSeq" id="WP_055657655.1">
    <property type="nucleotide sequence ID" value="NZ_CABIXC010000011.1"/>
</dbReference>
<dbReference type="Gene3D" id="1.10.10.2840">
    <property type="entry name" value="PucR C-terminal helix-turn-helix domain"/>
    <property type="match status" value="1"/>
</dbReference>
<gene>
    <name evidence="5" type="ORF">DXC39_22030</name>
    <name evidence="4" type="ORF">ERS852407_03854</name>
</gene>
<dbReference type="Pfam" id="PF13556">
    <property type="entry name" value="HTH_30"/>
    <property type="match status" value="1"/>
</dbReference>
<dbReference type="EMBL" id="CYZE01000011">
    <property type="protein sequence ID" value="CUO75808.1"/>
    <property type="molecule type" value="Genomic_DNA"/>
</dbReference>
<evidence type="ECO:0000256" key="1">
    <source>
        <dbReference type="ARBA" id="ARBA00006754"/>
    </source>
</evidence>
<evidence type="ECO:0000313" key="7">
    <source>
        <dbReference type="Proteomes" id="UP000261257"/>
    </source>
</evidence>
<feature type="domain" description="PucR C-terminal helix-turn-helix" evidence="2">
    <location>
        <begin position="353"/>
        <end position="408"/>
    </location>
</feature>
<protein>
    <submittedName>
        <fullName evidence="4">Transcriptional regulator</fullName>
    </submittedName>
</protein>
<evidence type="ECO:0000313" key="5">
    <source>
        <dbReference type="EMBL" id="RGM00025.1"/>
    </source>
</evidence>
<accession>A0A174HRR6</accession>
<dbReference type="PANTHER" id="PTHR33744">
    <property type="entry name" value="CARBOHYDRATE DIACID REGULATOR"/>
    <property type="match status" value="1"/>
</dbReference>
<dbReference type="Proteomes" id="UP000261257">
    <property type="component" value="Unassembled WGS sequence"/>
</dbReference>
<comment type="similarity">
    <text evidence="1">Belongs to the CdaR family.</text>
</comment>
<feature type="domain" description="CdaR GGDEF-like" evidence="3">
    <location>
        <begin position="176"/>
        <end position="297"/>
    </location>
</feature>
<proteinExistence type="inferred from homology"/>